<keyword evidence="4" id="KW-0833">Ubl conjugation pathway</keyword>
<proteinExistence type="predicted"/>
<dbReference type="GO" id="GO:0005634">
    <property type="term" value="C:nucleus"/>
    <property type="evidence" value="ECO:0007669"/>
    <property type="project" value="TreeGrafter"/>
</dbReference>
<dbReference type="InterPro" id="IPR050164">
    <property type="entry name" value="Peptidase_C19"/>
</dbReference>
<keyword evidence="5" id="KW-0378">Hydrolase</keyword>
<dbReference type="PANTHER" id="PTHR24006:SF687">
    <property type="entry name" value="UBIQUITIN CARBOXYL-TERMINAL HYDROLASE 10"/>
    <property type="match status" value="1"/>
</dbReference>
<organism evidence="8">
    <name type="scientific">viral metagenome</name>
    <dbReference type="NCBI Taxonomy" id="1070528"/>
    <lineage>
        <taxon>unclassified sequences</taxon>
        <taxon>metagenomes</taxon>
        <taxon>organismal metagenomes</taxon>
    </lineage>
</organism>
<evidence type="ECO:0000256" key="6">
    <source>
        <dbReference type="ARBA" id="ARBA00022807"/>
    </source>
</evidence>
<keyword evidence="3" id="KW-0645">Protease</keyword>
<dbReference type="PROSITE" id="PS50235">
    <property type="entry name" value="USP_3"/>
    <property type="match status" value="1"/>
</dbReference>
<feature type="domain" description="USP" evidence="7">
    <location>
        <begin position="8"/>
        <end position="235"/>
    </location>
</feature>
<dbReference type="InterPro" id="IPR018200">
    <property type="entry name" value="USP_CS"/>
</dbReference>
<dbReference type="PROSITE" id="PS00973">
    <property type="entry name" value="USP_2"/>
    <property type="match status" value="1"/>
</dbReference>
<evidence type="ECO:0000313" key="8">
    <source>
        <dbReference type="EMBL" id="QHU28848.1"/>
    </source>
</evidence>
<dbReference type="PANTHER" id="PTHR24006">
    <property type="entry name" value="UBIQUITIN CARBOXYL-TERMINAL HYDROLASE"/>
    <property type="match status" value="1"/>
</dbReference>
<dbReference type="SUPFAM" id="SSF54001">
    <property type="entry name" value="Cysteine proteinases"/>
    <property type="match status" value="1"/>
</dbReference>
<reference evidence="8" key="1">
    <citation type="journal article" date="2020" name="Nature">
        <title>Giant virus diversity and host interactions through global metagenomics.</title>
        <authorList>
            <person name="Schulz F."/>
            <person name="Roux S."/>
            <person name="Paez-Espino D."/>
            <person name="Jungbluth S."/>
            <person name="Walsh D.A."/>
            <person name="Denef V.J."/>
            <person name="McMahon K.D."/>
            <person name="Konstantinidis K.T."/>
            <person name="Eloe-Fadrosh E.A."/>
            <person name="Kyrpides N.C."/>
            <person name="Woyke T."/>
        </authorList>
    </citation>
    <scope>NUCLEOTIDE SEQUENCE</scope>
    <source>
        <strain evidence="8">GVMAG-M-3300027791-30</strain>
    </source>
</reference>
<dbReference type="Pfam" id="PF00443">
    <property type="entry name" value="UCH"/>
    <property type="match status" value="1"/>
</dbReference>
<dbReference type="CDD" id="cd02257">
    <property type="entry name" value="Peptidase_C19"/>
    <property type="match status" value="1"/>
</dbReference>
<evidence type="ECO:0000259" key="7">
    <source>
        <dbReference type="PROSITE" id="PS50235"/>
    </source>
</evidence>
<name>A0A6C0LG97_9ZZZZ</name>
<dbReference type="InterPro" id="IPR001394">
    <property type="entry name" value="Peptidase_C19_UCH"/>
</dbReference>
<protein>
    <recommendedName>
        <fullName evidence="2">ubiquitinyl hydrolase 1</fullName>
        <ecNumber evidence="2">3.4.19.12</ecNumber>
    </recommendedName>
</protein>
<dbReference type="EMBL" id="MN740474">
    <property type="protein sequence ID" value="QHU28848.1"/>
    <property type="molecule type" value="Genomic_DNA"/>
</dbReference>
<evidence type="ECO:0000256" key="2">
    <source>
        <dbReference type="ARBA" id="ARBA00012759"/>
    </source>
</evidence>
<dbReference type="GO" id="GO:0004843">
    <property type="term" value="F:cysteine-type deubiquitinase activity"/>
    <property type="evidence" value="ECO:0007669"/>
    <property type="project" value="UniProtKB-EC"/>
</dbReference>
<dbReference type="InterPro" id="IPR028889">
    <property type="entry name" value="USP"/>
</dbReference>
<evidence type="ECO:0000256" key="4">
    <source>
        <dbReference type="ARBA" id="ARBA00022786"/>
    </source>
</evidence>
<keyword evidence="6" id="KW-0788">Thiol protease</keyword>
<dbReference type="AlphaFoldDB" id="A0A6C0LG97"/>
<evidence type="ECO:0000256" key="3">
    <source>
        <dbReference type="ARBA" id="ARBA00022670"/>
    </source>
</evidence>
<comment type="catalytic activity">
    <reaction evidence="1">
        <text>Thiol-dependent hydrolysis of ester, thioester, amide, peptide and isopeptide bonds formed by the C-terminal Gly of ubiquitin (a 76-residue protein attached to proteins as an intracellular targeting signal).</text>
        <dbReference type="EC" id="3.4.19.12"/>
    </reaction>
</comment>
<evidence type="ECO:0000256" key="1">
    <source>
        <dbReference type="ARBA" id="ARBA00000707"/>
    </source>
</evidence>
<dbReference type="GO" id="GO:0005829">
    <property type="term" value="C:cytosol"/>
    <property type="evidence" value="ECO:0007669"/>
    <property type="project" value="TreeGrafter"/>
</dbReference>
<dbReference type="GO" id="GO:0006508">
    <property type="term" value="P:proteolysis"/>
    <property type="evidence" value="ECO:0007669"/>
    <property type="project" value="UniProtKB-KW"/>
</dbReference>
<dbReference type="GO" id="GO:0016579">
    <property type="term" value="P:protein deubiquitination"/>
    <property type="evidence" value="ECO:0007669"/>
    <property type="project" value="InterPro"/>
</dbReference>
<evidence type="ECO:0000256" key="5">
    <source>
        <dbReference type="ARBA" id="ARBA00022801"/>
    </source>
</evidence>
<dbReference type="EC" id="3.4.19.12" evidence="2"/>
<dbReference type="InterPro" id="IPR038765">
    <property type="entry name" value="Papain-like_cys_pep_sf"/>
</dbReference>
<accession>A0A6C0LG97</accession>
<dbReference type="Gene3D" id="3.90.70.10">
    <property type="entry name" value="Cysteine proteinases"/>
    <property type="match status" value="1"/>
</dbReference>
<sequence>MSNNNGKFGIINFSNNCYLNVIIQLFLYNKNSSNIIMNYLDILNNNGANIINPEKLMIKLSEKINVSRQNDSQEVFTLILDLIPDLEKYYVNKIKNIYTCQECEKSRTKEDTFSTFYIHTNSLEDSVRQVIANEEFELECDFCKKNTFTKKTCRINKLGNVLIFYNIVKNKLKITKNITFGSYKYRLTGIIKHFGNEKSGHYIFIDYINKLIIDDTRISKLDNLPMDDIYLLFYT</sequence>